<evidence type="ECO:0000313" key="2">
    <source>
        <dbReference type="EMBL" id="TKA08117.1"/>
    </source>
</evidence>
<dbReference type="InterPro" id="IPR036390">
    <property type="entry name" value="WH_DNA-bd_sf"/>
</dbReference>
<dbReference type="InterPro" id="IPR036388">
    <property type="entry name" value="WH-like_DNA-bd_sf"/>
</dbReference>
<dbReference type="Proteomes" id="UP000305778">
    <property type="component" value="Unassembled WGS sequence"/>
</dbReference>
<feature type="domain" description="HTH marR-type" evidence="1">
    <location>
        <begin position="15"/>
        <end position="149"/>
    </location>
</feature>
<dbReference type="PANTHER" id="PTHR33164:SF94">
    <property type="entry name" value="TRANSCRIPTIONAL REGULATORY PROTEIN-RELATED"/>
    <property type="match status" value="1"/>
</dbReference>
<dbReference type="SMART" id="SM00347">
    <property type="entry name" value="HTH_MARR"/>
    <property type="match status" value="1"/>
</dbReference>
<evidence type="ECO:0000313" key="3">
    <source>
        <dbReference type="Proteomes" id="UP000305778"/>
    </source>
</evidence>
<evidence type="ECO:0000259" key="1">
    <source>
        <dbReference type="PROSITE" id="PS50995"/>
    </source>
</evidence>
<dbReference type="RefSeq" id="WP_136727074.1">
    <property type="nucleotide sequence ID" value="NZ_SUMC01000034.1"/>
</dbReference>
<accession>A0A4U0SIX7</accession>
<keyword evidence="3" id="KW-1185">Reference proteome</keyword>
<comment type="caution">
    <text evidence="2">The sequence shown here is derived from an EMBL/GenBank/DDBJ whole genome shotgun (WGS) entry which is preliminary data.</text>
</comment>
<dbReference type="GO" id="GO:0006950">
    <property type="term" value="P:response to stress"/>
    <property type="evidence" value="ECO:0007669"/>
    <property type="project" value="TreeGrafter"/>
</dbReference>
<name>A0A4U0SIX7_9ACTN</name>
<dbReference type="EMBL" id="SUMC01000034">
    <property type="protein sequence ID" value="TKA08117.1"/>
    <property type="molecule type" value="Genomic_DNA"/>
</dbReference>
<dbReference type="AlphaFoldDB" id="A0A4U0SIX7"/>
<dbReference type="PRINTS" id="PR00598">
    <property type="entry name" value="HTHMARR"/>
</dbReference>
<dbReference type="InterPro" id="IPR000835">
    <property type="entry name" value="HTH_MarR-typ"/>
</dbReference>
<dbReference type="Gene3D" id="1.10.10.10">
    <property type="entry name" value="Winged helix-like DNA-binding domain superfamily/Winged helix DNA-binding domain"/>
    <property type="match status" value="1"/>
</dbReference>
<dbReference type="GO" id="GO:0003700">
    <property type="term" value="F:DNA-binding transcription factor activity"/>
    <property type="evidence" value="ECO:0007669"/>
    <property type="project" value="InterPro"/>
</dbReference>
<organism evidence="2 3">
    <name type="scientific">Actinacidiphila oryziradicis</name>
    <dbReference type="NCBI Taxonomy" id="2571141"/>
    <lineage>
        <taxon>Bacteria</taxon>
        <taxon>Bacillati</taxon>
        <taxon>Actinomycetota</taxon>
        <taxon>Actinomycetes</taxon>
        <taxon>Kitasatosporales</taxon>
        <taxon>Streptomycetaceae</taxon>
        <taxon>Actinacidiphila</taxon>
    </lineage>
</organism>
<sequence>MAVRPPPSDSAASDAEAMVSALLTASRLLMAVSARSLASVEESLTLPQFRMLVVLDTRGPLNLSQVAVELGVQPSTAMRMIDRLEAVGVVARSASATDRRASLILLTGPGQRVVSEVTERRKQEIAGIVDAMPPGQRRHLVQALQAFTEAGGEPSVGTMPLPMGW</sequence>
<proteinExistence type="predicted"/>
<dbReference type="PROSITE" id="PS50995">
    <property type="entry name" value="HTH_MARR_2"/>
    <property type="match status" value="1"/>
</dbReference>
<dbReference type="InterPro" id="IPR039422">
    <property type="entry name" value="MarR/SlyA-like"/>
</dbReference>
<dbReference type="Pfam" id="PF01047">
    <property type="entry name" value="MarR"/>
    <property type="match status" value="1"/>
</dbReference>
<protein>
    <submittedName>
        <fullName evidence="2">MarR family transcriptional regulator</fullName>
    </submittedName>
</protein>
<dbReference type="SUPFAM" id="SSF46785">
    <property type="entry name" value="Winged helix' DNA-binding domain"/>
    <property type="match status" value="1"/>
</dbReference>
<gene>
    <name evidence="2" type="ORF">FCI23_29970</name>
</gene>
<dbReference type="PANTHER" id="PTHR33164">
    <property type="entry name" value="TRANSCRIPTIONAL REGULATOR, MARR FAMILY"/>
    <property type="match status" value="1"/>
</dbReference>
<reference evidence="2 3" key="1">
    <citation type="submission" date="2019-04" db="EMBL/GenBank/DDBJ databases">
        <title>Streptomyces oryziradicis sp. nov., a novel actinomycete isolated from rhizosphere soil of rice (Oryza sativa L.).</title>
        <authorList>
            <person name="Li C."/>
        </authorList>
    </citation>
    <scope>NUCLEOTIDE SEQUENCE [LARGE SCALE GENOMIC DNA]</scope>
    <source>
        <strain evidence="2 3">NEAU-C40</strain>
    </source>
</reference>
<dbReference type="OrthoDB" id="3573114at2"/>